<evidence type="ECO:0000256" key="2">
    <source>
        <dbReference type="SAM" id="Phobius"/>
    </source>
</evidence>
<evidence type="ECO:0000313" key="3">
    <source>
        <dbReference type="EMBL" id="TWT31833.1"/>
    </source>
</evidence>
<sequence length="271" mass="29820">MAKRAQDGGDDVSLFPFLSVLACVIGTLTMIIAAIAVQALDNDTVDQAMKYEEKKAELANADEELAKLNAELKKKETELKKTQSAEQKELEDAKKRLAELLAKLEETETKLDQISLDGPKVDLAGQSETISEMEEELKSRREKIAQMEKEVADRKLPPKESEVSILPGGSGVGFDPSFVECDDGRIVIHDGAKTTPVRTNEMNTNPTFIKLVEEVKANPKGQIVFLIRNDGLSTYRSARSLVSSKGVKNGKLPVVGDGRIDLSYFKKKKPE</sequence>
<dbReference type="OrthoDB" id="213128at2"/>
<dbReference type="PROSITE" id="PS51257">
    <property type="entry name" value="PROKAR_LIPOPROTEIN"/>
    <property type="match status" value="1"/>
</dbReference>
<dbReference type="AlphaFoldDB" id="A0A5C5V1G3"/>
<dbReference type="Proteomes" id="UP000318878">
    <property type="component" value="Unassembled WGS sequence"/>
</dbReference>
<feature type="transmembrane region" description="Helical" evidence="2">
    <location>
        <begin position="12"/>
        <end position="37"/>
    </location>
</feature>
<keyword evidence="2" id="KW-0812">Transmembrane</keyword>
<accession>A0A5C5V1G3</accession>
<keyword evidence="4" id="KW-1185">Reference proteome</keyword>
<name>A0A5C5V1G3_9BACT</name>
<evidence type="ECO:0000313" key="4">
    <source>
        <dbReference type="Proteomes" id="UP000318878"/>
    </source>
</evidence>
<protein>
    <submittedName>
        <fullName evidence="3">Uncharacterized protein</fullName>
    </submittedName>
</protein>
<dbReference type="RefSeq" id="WP_146434293.1">
    <property type="nucleotide sequence ID" value="NZ_SJPF01000004.1"/>
</dbReference>
<keyword evidence="2" id="KW-0472">Membrane</keyword>
<proteinExistence type="predicted"/>
<dbReference type="EMBL" id="SJPF01000004">
    <property type="protein sequence ID" value="TWT31833.1"/>
    <property type="molecule type" value="Genomic_DNA"/>
</dbReference>
<reference evidence="3 4" key="1">
    <citation type="submission" date="2019-02" db="EMBL/GenBank/DDBJ databases">
        <title>Deep-cultivation of Planctomycetes and their phenomic and genomic characterization uncovers novel biology.</title>
        <authorList>
            <person name="Wiegand S."/>
            <person name="Jogler M."/>
            <person name="Boedeker C."/>
            <person name="Pinto D."/>
            <person name="Vollmers J."/>
            <person name="Rivas-Marin E."/>
            <person name="Kohn T."/>
            <person name="Peeters S.H."/>
            <person name="Heuer A."/>
            <person name="Rast P."/>
            <person name="Oberbeckmann S."/>
            <person name="Bunk B."/>
            <person name="Jeske O."/>
            <person name="Meyerdierks A."/>
            <person name="Storesund J.E."/>
            <person name="Kallscheuer N."/>
            <person name="Luecker S."/>
            <person name="Lage O.M."/>
            <person name="Pohl T."/>
            <person name="Merkel B.J."/>
            <person name="Hornburger P."/>
            <person name="Mueller R.-W."/>
            <person name="Bruemmer F."/>
            <person name="Labrenz M."/>
            <person name="Spormann A.M."/>
            <person name="Op Den Camp H."/>
            <person name="Overmann J."/>
            <person name="Amann R."/>
            <person name="Jetten M.S.M."/>
            <person name="Mascher T."/>
            <person name="Medema M.H."/>
            <person name="Devos D.P."/>
            <person name="Kaster A.-K."/>
            <person name="Ovreas L."/>
            <person name="Rohde M."/>
            <person name="Galperin M.Y."/>
            <person name="Jogler C."/>
        </authorList>
    </citation>
    <scope>NUCLEOTIDE SEQUENCE [LARGE SCALE GENOMIC DNA]</scope>
    <source>
        <strain evidence="3 4">Enr8</strain>
    </source>
</reference>
<evidence type="ECO:0000256" key="1">
    <source>
        <dbReference type="SAM" id="Coils"/>
    </source>
</evidence>
<keyword evidence="1" id="KW-0175">Coiled coil</keyword>
<feature type="coiled-coil region" evidence="1">
    <location>
        <begin position="51"/>
        <end position="150"/>
    </location>
</feature>
<organism evidence="3 4">
    <name type="scientific">Blastopirellula retiformator</name>
    <dbReference type="NCBI Taxonomy" id="2527970"/>
    <lineage>
        <taxon>Bacteria</taxon>
        <taxon>Pseudomonadati</taxon>
        <taxon>Planctomycetota</taxon>
        <taxon>Planctomycetia</taxon>
        <taxon>Pirellulales</taxon>
        <taxon>Pirellulaceae</taxon>
        <taxon>Blastopirellula</taxon>
    </lineage>
</organism>
<comment type="caution">
    <text evidence="3">The sequence shown here is derived from an EMBL/GenBank/DDBJ whole genome shotgun (WGS) entry which is preliminary data.</text>
</comment>
<gene>
    <name evidence="3" type="ORF">Enr8_37580</name>
</gene>
<keyword evidence="2" id="KW-1133">Transmembrane helix</keyword>